<dbReference type="InterPro" id="IPR006311">
    <property type="entry name" value="TAT_signal"/>
</dbReference>
<proteinExistence type="predicted"/>
<reference evidence="3 4" key="1">
    <citation type="submission" date="2016-10" db="EMBL/GenBank/DDBJ databases">
        <authorList>
            <person name="de Groot N.N."/>
        </authorList>
    </citation>
    <scope>NUCLEOTIDE SEQUENCE [LARGE SCALE GENOMIC DNA]</scope>
    <source>
        <strain evidence="3 4">CGMCC 1.8712</strain>
    </source>
</reference>
<dbReference type="STRING" id="555874.SAMN04488065_0793"/>
<dbReference type="EMBL" id="FNQT01000001">
    <property type="protein sequence ID" value="SDZ85369.1"/>
    <property type="molecule type" value="Genomic_DNA"/>
</dbReference>
<accession>A0A1H3WE09</accession>
<gene>
    <name evidence="3" type="ORF">SAMN04488065_0793</name>
</gene>
<dbReference type="InterPro" id="IPR015943">
    <property type="entry name" value="WD40/YVTN_repeat-like_dom_sf"/>
</dbReference>
<keyword evidence="4" id="KW-1185">Reference proteome</keyword>
<dbReference type="InterPro" id="IPR011047">
    <property type="entry name" value="Quinoprotein_ADH-like_sf"/>
</dbReference>
<organism evidence="3 4">
    <name type="scientific">Haloplanus vescus</name>
    <dbReference type="NCBI Taxonomy" id="555874"/>
    <lineage>
        <taxon>Archaea</taxon>
        <taxon>Methanobacteriati</taxon>
        <taxon>Methanobacteriota</taxon>
        <taxon>Stenosarchaea group</taxon>
        <taxon>Halobacteria</taxon>
        <taxon>Halobacteriales</taxon>
        <taxon>Haloferacaceae</taxon>
        <taxon>Haloplanus</taxon>
    </lineage>
</organism>
<dbReference type="AlphaFoldDB" id="A0A1H3WE09"/>
<dbReference type="PANTHER" id="PTHR34512:SF30">
    <property type="entry name" value="OUTER MEMBRANE PROTEIN ASSEMBLY FACTOR BAMB"/>
    <property type="match status" value="1"/>
</dbReference>
<evidence type="ECO:0000259" key="2">
    <source>
        <dbReference type="Pfam" id="PF13360"/>
    </source>
</evidence>
<dbReference type="Pfam" id="PF13360">
    <property type="entry name" value="PQQ_2"/>
    <property type="match status" value="1"/>
</dbReference>
<dbReference type="OrthoDB" id="8638at2157"/>
<evidence type="ECO:0000313" key="4">
    <source>
        <dbReference type="Proteomes" id="UP000236755"/>
    </source>
</evidence>
<dbReference type="Gene3D" id="2.130.10.10">
    <property type="entry name" value="YVTN repeat-like/Quinoprotein amine dehydrogenase"/>
    <property type="match status" value="1"/>
</dbReference>
<evidence type="ECO:0000256" key="1">
    <source>
        <dbReference type="SAM" id="MobiDB-lite"/>
    </source>
</evidence>
<name>A0A1H3WE09_9EURY</name>
<feature type="region of interest" description="Disordered" evidence="1">
    <location>
        <begin position="48"/>
        <end position="85"/>
    </location>
</feature>
<dbReference type="PROSITE" id="PS51318">
    <property type="entry name" value="TAT"/>
    <property type="match status" value="1"/>
</dbReference>
<protein>
    <submittedName>
        <fullName evidence="3">Outer membrane protein assembly factor BamB, contains PQQ-like beta-propeller repeat</fullName>
    </submittedName>
</protein>
<dbReference type="RefSeq" id="WP_092631738.1">
    <property type="nucleotide sequence ID" value="NZ_FNQT01000001.1"/>
</dbReference>
<dbReference type="SMART" id="SM00564">
    <property type="entry name" value="PQQ"/>
    <property type="match status" value="3"/>
</dbReference>
<dbReference type="PANTHER" id="PTHR34512">
    <property type="entry name" value="CELL SURFACE PROTEIN"/>
    <property type="match status" value="1"/>
</dbReference>
<feature type="domain" description="Pyrrolo-quinoline quinone repeat" evidence="2">
    <location>
        <begin position="234"/>
        <end position="348"/>
    </location>
</feature>
<dbReference type="InterPro" id="IPR018391">
    <property type="entry name" value="PQQ_b-propeller_rpt"/>
</dbReference>
<feature type="compositionally biased region" description="Low complexity" evidence="1">
    <location>
        <begin position="69"/>
        <end position="79"/>
    </location>
</feature>
<dbReference type="InterPro" id="IPR002372">
    <property type="entry name" value="PQQ_rpt_dom"/>
</dbReference>
<dbReference type="SUPFAM" id="SSF50998">
    <property type="entry name" value="Quinoprotein alcohol dehydrogenase-like"/>
    <property type="match status" value="2"/>
</dbReference>
<evidence type="ECO:0000313" key="3">
    <source>
        <dbReference type="EMBL" id="SDZ85369.1"/>
    </source>
</evidence>
<dbReference type="Proteomes" id="UP000236755">
    <property type="component" value="Unassembled WGS sequence"/>
</dbReference>
<sequence>MPSITRRRLVGGAVAAAAAYGGHRLYRGRANATFASWTPADGTWPLRRFDPANTAHNPSATPPNDAPTSRRLTTASTTAKKPRFHPLVGDDTLVLHGSRLETHALDGELRDAHDATTPFAGLSPDGTLHAAQLNRDSPATLVGYAPDGNRIYRHSLPDDDPSGLTVGTREVYVGVESGDLVGIDVETGLRWRAEGAKPVLTDGRLYGASAPLDGTVAYAPRTGMDRYLHPGPARRWHTGTEGIPGFYHPPAVADGRLIHGSYAVRGGAVTAVDTETGAFLWEPRSLGADVATPALVGDRGFTAVGLGDRTRGRVVALDLTTGETAWSDETDWYPYAPAVGGDTLVVAGERRRDGESVGGVVRAYDTGSGDRLWTRELETEAGGLALVGDRILVTSGADLLELR</sequence>